<reference evidence="2 3" key="1">
    <citation type="journal article" date="2015" name="Genome Announc.">
        <title>Complete genome sequence of the human gut symbiont Roseburia hominis.</title>
        <authorList>
            <person name="Travis A.J."/>
            <person name="Kelly D."/>
            <person name="Flint H.J."/>
            <person name="Aminov R.I."/>
        </authorList>
    </citation>
    <scope>NUCLEOTIDE SEQUENCE [LARGE SCALE GENOMIC DNA]</scope>
    <source>
        <strain evidence="3">DSM 16839 / JCM 17582 / NCIMB 14029 / A2-183</strain>
    </source>
</reference>
<dbReference type="PANTHER" id="PTHR11614">
    <property type="entry name" value="PHOSPHOLIPASE-RELATED"/>
    <property type="match status" value="1"/>
</dbReference>
<dbReference type="BioCyc" id="RHOM585394:G1H02-80-MONOMER"/>
<accession>G2SZ41</accession>
<dbReference type="Proteomes" id="UP000008178">
    <property type="component" value="Chromosome"/>
</dbReference>
<feature type="domain" description="Serine aminopeptidase S33" evidence="1">
    <location>
        <begin position="56"/>
        <end position="306"/>
    </location>
</feature>
<sequence length="345" mass="39704">MPEDRSCAKEEKTAYAVWMAETVEPYLKEHGEKGYLKMEDGMSIAYRRYFLPDAGKCVVISHGFCEFAEKYNEVAYRFLQAGYSVYVPEHRGHGYSGREVDDPELVHVQSYDCYAADLARFVETVVSPGEEHRIVFAHSMGGAIAILALERYPQLFEAAVLSAPMCAMQTGKYPRFLAKLLAEFCCLTGKGKCFATLAGQQGFSETPQFEGSSCLSKERYDYMFQKRLLDEHYRTYGGSYAWVRAGLRASRKLMRRENLAKIKVPVLLFAAGRDHMVDNDAIARFAEETERTKLFFMPDSRHEIFNADERTRAKYYDEIFRFIKEEEVKDYENENEQTRKILGTV</sequence>
<dbReference type="KEGG" id="rho:RHOM_00360"/>
<name>G2SZ41_ROSHA</name>
<dbReference type="Gene3D" id="3.40.50.1820">
    <property type="entry name" value="alpha/beta hydrolase"/>
    <property type="match status" value="1"/>
</dbReference>
<dbReference type="GO" id="GO:0016787">
    <property type="term" value="F:hydrolase activity"/>
    <property type="evidence" value="ECO:0007669"/>
    <property type="project" value="UniProtKB-KW"/>
</dbReference>
<evidence type="ECO:0000313" key="2">
    <source>
        <dbReference type="EMBL" id="AEN95199.1"/>
    </source>
</evidence>
<dbReference type="InterPro" id="IPR022742">
    <property type="entry name" value="Hydrolase_4"/>
</dbReference>
<protein>
    <submittedName>
        <fullName evidence="2">Lysophospholipase L2 PLDB, hydrolase of alpha/beta superfamily protein</fullName>
    </submittedName>
</protein>
<keyword evidence="2" id="KW-0378">Hydrolase</keyword>
<dbReference type="InterPro" id="IPR051044">
    <property type="entry name" value="MAG_DAG_Lipase"/>
</dbReference>
<evidence type="ECO:0000259" key="1">
    <source>
        <dbReference type="Pfam" id="PF12146"/>
    </source>
</evidence>
<proteinExistence type="predicted"/>
<dbReference type="Pfam" id="PF12146">
    <property type="entry name" value="Hydrolase_4"/>
    <property type="match status" value="1"/>
</dbReference>
<dbReference type="AlphaFoldDB" id="G2SZ41"/>
<keyword evidence="3" id="KW-1185">Reference proteome</keyword>
<dbReference type="EMBL" id="CP003040">
    <property type="protein sequence ID" value="AEN95199.1"/>
    <property type="molecule type" value="Genomic_DNA"/>
</dbReference>
<dbReference type="InterPro" id="IPR029058">
    <property type="entry name" value="AB_hydrolase_fold"/>
</dbReference>
<dbReference type="HOGENOM" id="CLU_026209_10_0_9"/>
<dbReference type="SUPFAM" id="SSF53474">
    <property type="entry name" value="alpha/beta-Hydrolases"/>
    <property type="match status" value="1"/>
</dbReference>
<dbReference type="eggNOG" id="COG2267">
    <property type="taxonomic scope" value="Bacteria"/>
</dbReference>
<gene>
    <name evidence="2" type="ordered locus">RHOM_00360</name>
</gene>
<organism evidence="2 3">
    <name type="scientific">Roseburia hominis (strain DSM 16839 / JCM 17582 / NCIMB 14029 / A2-183)</name>
    <dbReference type="NCBI Taxonomy" id="585394"/>
    <lineage>
        <taxon>Bacteria</taxon>
        <taxon>Bacillati</taxon>
        <taxon>Bacillota</taxon>
        <taxon>Clostridia</taxon>
        <taxon>Lachnospirales</taxon>
        <taxon>Lachnospiraceae</taxon>
        <taxon>Roseburia</taxon>
    </lineage>
</organism>
<dbReference type="STRING" id="585394.RHOM_00360"/>
<evidence type="ECO:0000313" key="3">
    <source>
        <dbReference type="Proteomes" id="UP000008178"/>
    </source>
</evidence>